<name>A0A5N8XAK7_9ACTN</name>
<comment type="caution">
    <text evidence="1">The sequence shown here is derived from an EMBL/GenBank/DDBJ whole genome shotgun (WGS) entry which is preliminary data.</text>
</comment>
<keyword evidence="2" id="KW-1185">Reference proteome</keyword>
<dbReference type="RefSeq" id="WP_152769701.1">
    <property type="nucleotide sequence ID" value="NZ_VJZC01000011.1"/>
</dbReference>
<dbReference type="Proteomes" id="UP000400924">
    <property type="component" value="Unassembled WGS sequence"/>
</dbReference>
<evidence type="ECO:0000313" key="1">
    <source>
        <dbReference type="EMBL" id="MPY56224.1"/>
    </source>
</evidence>
<evidence type="ECO:0000313" key="2">
    <source>
        <dbReference type="Proteomes" id="UP000400924"/>
    </source>
</evidence>
<dbReference type="AlphaFoldDB" id="A0A5N8XAK7"/>
<dbReference type="OrthoDB" id="4521730at2"/>
<gene>
    <name evidence="1" type="ORF">FNH08_03245</name>
</gene>
<accession>A0A5N8XAK7</accession>
<proteinExistence type="predicted"/>
<dbReference type="EMBL" id="VJZC01000011">
    <property type="protein sequence ID" value="MPY56224.1"/>
    <property type="molecule type" value="Genomic_DNA"/>
</dbReference>
<sequence length="266" mass="29531">MHQEHDDHHDDTTLGTHGMLLLGGEVFYMSHLPMFMSPHNFQVILEVSLDDTVGSAIRSHRHVVPEEPYDTFVPERFPMSELDPLGSGPRRTSMRGKIVCGHFERKGRHHPPLAARTVVAVESVVHFAELDVHAEHQEDGELAYLCFGRGGRLHLAHAITAAPDFDQLLTVRAVPGTATNLLGERLPDDEATLEKFFAERFAVAERVRVLGRTDGPDQRVVPPETADGAFSIAPPSGFHGFRVQLEAQEEPYMETGDLGKPEHHHG</sequence>
<reference evidence="1 2" key="1">
    <citation type="submission" date="2019-07" db="EMBL/GenBank/DDBJ databases">
        <title>New species of Amycolatopsis and Streptomyces.</title>
        <authorList>
            <person name="Duangmal K."/>
            <person name="Teo W.F.A."/>
            <person name="Lipun K."/>
        </authorList>
    </citation>
    <scope>NUCLEOTIDE SEQUENCE [LARGE SCALE GENOMIC DNA]</scope>
    <source>
        <strain evidence="1 2">NBRC 106415</strain>
    </source>
</reference>
<organism evidence="1 2">
    <name type="scientific">Streptomyces spongiae</name>
    <dbReference type="NCBI Taxonomy" id="565072"/>
    <lineage>
        <taxon>Bacteria</taxon>
        <taxon>Bacillati</taxon>
        <taxon>Actinomycetota</taxon>
        <taxon>Actinomycetes</taxon>
        <taxon>Kitasatosporales</taxon>
        <taxon>Streptomycetaceae</taxon>
        <taxon>Streptomyces</taxon>
    </lineage>
</organism>
<protein>
    <submittedName>
        <fullName evidence="1">Uncharacterized protein</fullName>
    </submittedName>
</protein>